<dbReference type="PROSITE" id="PS50097">
    <property type="entry name" value="BTB"/>
    <property type="match status" value="1"/>
</dbReference>
<proteinExistence type="predicted"/>
<evidence type="ECO:0000259" key="1">
    <source>
        <dbReference type="PROSITE" id="PS50097"/>
    </source>
</evidence>
<dbReference type="OrthoDB" id="6410362at2759"/>
<protein>
    <submittedName>
        <fullName evidence="2">Protein roadkill</fullName>
    </submittedName>
</protein>
<dbReference type="SMART" id="SM00225">
    <property type="entry name" value="BTB"/>
    <property type="match status" value="1"/>
</dbReference>
<dbReference type="InterPro" id="IPR008974">
    <property type="entry name" value="TRAF-like"/>
</dbReference>
<dbReference type="SUPFAM" id="SSF54695">
    <property type="entry name" value="POZ domain"/>
    <property type="match status" value="1"/>
</dbReference>
<dbReference type="Pfam" id="PF00651">
    <property type="entry name" value="BTB"/>
    <property type="match status" value="1"/>
</dbReference>
<dbReference type="Gene3D" id="2.60.210.10">
    <property type="entry name" value="Apoptosis, Tumor Necrosis Factor Receptor Associated Protein 2, Chain A"/>
    <property type="match status" value="1"/>
</dbReference>
<dbReference type="CDD" id="cd18186">
    <property type="entry name" value="BTB_POZ_ZBTB_KLHL-like"/>
    <property type="match status" value="1"/>
</dbReference>
<evidence type="ECO:0000313" key="2">
    <source>
        <dbReference type="EMBL" id="GBN99999.1"/>
    </source>
</evidence>
<feature type="non-terminal residue" evidence="2">
    <location>
        <position position="1"/>
    </location>
</feature>
<dbReference type="Gene3D" id="3.30.710.10">
    <property type="entry name" value="Potassium Channel Kv1.1, Chain A"/>
    <property type="match status" value="1"/>
</dbReference>
<dbReference type="InterPro" id="IPR011333">
    <property type="entry name" value="SKP1/BTB/POZ_sf"/>
</dbReference>
<keyword evidence="3" id="KW-1185">Reference proteome</keyword>
<comment type="caution">
    <text evidence="2">The sequence shown here is derived from an EMBL/GenBank/DDBJ whole genome shotgun (WGS) entry which is preliminary data.</text>
</comment>
<dbReference type="PANTHER" id="PTHR24413">
    <property type="entry name" value="SPECKLE-TYPE POZ PROTEIN"/>
    <property type="match status" value="1"/>
</dbReference>
<dbReference type="InterPro" id="IPR000210">
    <property type="entry name" value="BTB/POZ_dom"/>
</dbReference>
<dbReference type="EMBL" id="BGPR01028691">
    <property type="protein sequence ID" value="GBN99999.1"/>
    <property type="molecule type" value="Genomic_DNA"/>
</dbReference>
<dbReference type="Gene3D" id="1.25.40.420">
    <property type="match status" value="1"/>
</dbReference>
<dbReference type="AlphaFoldDB" id="A0A4Y2TKT9"/>
<accession>A0A4Y2TKT9</accession>
<evidence type="ECO:0000313" key="3">
    <source>
        <dbReference type="Proteomes" id="UP000499080"/>
    </source>
</evidence>
<dbReference type="SUPFAM" id="SSF49599">
    <property type="entry name" value="TRAF domain-like"/>
    <property type="match status" value="2"/>
</dbReference>
<name>A0A4Y2TKT9_ARAVE</name>
<organism evidence="2 3">
    <name type="scientific">Araneus ventricosus</name>
    <name type="common">Orbweaver spider</name>
    <name type="synonym">Epeira ventricosa</name>
    <dbReference type="NCBI Taxonomy" id="182803"/>
    <lineage>
        <taxon>Eukaryota</taxon>
        <taxon>Metazoa</taxon>
        <taxon>Ecdysozoa</taxon>
        <taxon>Arthropoda</taxon>
        <taxon>Chelicerata</taxon>
        <taxon>Arachnida</taxon>
        <taxon>Araneae</taxon>
        <taxon>Araneomorphae</taxon>
        <taxon>Entelegynae</taxon>
        <taxon>Araneoidea</taxon>
        <taxon>Araneidae</taxon>
        <taxon>Araneus</taxon>
    </lineage>
</organism>
<feature type="domain" description="BTB" evidence="1">
    <location>
        <begin position="306"/>
        <end position="373"/>
    </location>
</feature>
<sequence>NLFWKIKNFSYGSEVISSPEFILDGDLWRLDIEPKYVECRLVVLSRDHIFQRQEYLLSFLPCDGSSPLISYGCCLQVSKEILFRTRRSAFLPDDTLTVRFQFPTASKRGNLFVQSQIGVKRKCFLWSLKKFNKDQYNEKDMKISAENSNRYGIVELCLKSMDGINSDDQFYIEISRTHGEQCYCVLKVSVLDMDGKAVNCMSDEFLFENQDSQEKWKFSPIIKKSKLFACKDLLLPNGTLTLKCDIAISLGTTTDQTAVLSYFEDVIPLLQESEDLSKCFKEKSSLDSVSDLQSDLKKILDSETFSDVSLQVSSEVIRAHKAILGARSSVFKYLLTDDTKENNVNNVVIEDLDVETLRRLLLYMYTGTINNYQESNIKNLYFAADIYQVPSLKQKCSSFLKAKLSVSNICGMLALADSYEDADLEKAVLDFISTYHSEVFASKEWKNLEERHSSLAFQALRKICSNKRFD</sequence>
<reference evidence="2 3" key="1">
    <citation type="journal article" date="2019" name="Sci. Rep.">
        <title>Orb-weaving spider Araneus ventricosus genome elucidates the spidroin gene catalogue.</title>
        <authorList>
            <person name="Kono N."/>
            <person name="Nakamura H."/>
            <person name="Ohtoshi R."/>
            <person name="Moran D.A.P."/>
            <person name="Shinohara A."/>
            <person name="Yoshida Y."/>
            <person name="Fujiwara M."/>
            <person name="Mori M."/>
            <person name="Tomita M."/>
            <person name="Arakawa K."/>
        </authorList>
    </citation>
    <scope>NUCLEOTIDE SEQUENCE [LARGE SCALE GENOMIC DNA]</scope>
</reference>
<gene>
    <name evidence="2" type="primary">rdx_8</name>
    <name evidence="2" type="ORF">AVEN_23006_1</name>
</gene>
<dbReference type="Proteomes" id="UP000499080">
    <property type="component" value="Unassembled WGS sequence"/>
</dbReference>